<dbReference type="SMART" id="SM01381">
    <property type="entry name" value="7TM_GPCR_Srsx"/>
    <property type="match status" value="1"/>
</dbReference>
<evidence type="ECO:0000256" key="3">
    <source>
        <dbReference type="ARBA" id="ARBA00022606"/>
    </source>
</evidence>
<feature type="transmembrane region" description="Helical" evidence="13">
    <location>
        <begin position="148"/>
        <end position="170"/>
    </location>
</feature>
<dbReference type="SUPFAM" id="SSF81321">
    <property type="entry name" value="Family A G protein-coupled receptor-like"/>
    <property type="match status" value="1"/>
</dbReference>
<evidence type="ECO:0000256" key="9">
    <source>
        <dbReference type="ARBA" id="ARBA00023157"/>
    </source>
</evidence>
<keyword evidence="12" id="KW-0807">Transducer</keyword>
<evidence type="ECO:0000259" key="14">
    <source>
        <dbReference type="PROSITE" id="PS50262"/>
    </source>
</evidence>
<keyword evidence="4 13" id="KW-0812">Transmembrane</keyword>
<keyword evidence="5" id="KW-0552">Olfaction</keyword>
<feature type="transmembrane region" description="Helical" evidence="13">
    <location>
        <begin position="66"/>
        <end position="85"/>
    </location>
</feature>
<keyword evidence="6 13" id="KW-1133">Transmembrane helix</keyword>
<protein>
    <submittedName>
        <fullName evidence="16">Olfactory receptor 146-like</fullName>
    </submittedName>
</protein>
<dbReference type="PANTHER" id="PTHR26450">
    <property type="entry name" value="OLFACTORY RECEPTOR 56B1-RELATED"/>
    <property type="match status" value="1"/>
</dbReference>
<dbReference type="InterPro" id="IPR000725">
    <property type="entry name" value="Olfact_rcpt"/>
</dbReference>
<keyword evidence="9" id="KW-1015">Disulfide bond</keyword>
<evidence type="ECO:0000256" key="13">
    <source>
        <dbReference type="SAM" id="Phobius"/>
    </source>
</evidence>
<keyword evidence="3" id="KW-0716">Sensory transduction</keyword>
<evidence type="ECO:0000256" key="11">
    <source>
        <dbReference type="ARBA" id="ARBA00023180"/>
    </source>
</evidence>
<keyword evidence="10" id="KW-0675">Receptor</keyword>
<evidence type="ECO:0000256" key="1">
    <source>
        <dbReference type="ARBA" id="ARBA00004651"/>
    </source>
</evidence>
<sequence>MMSVITASTVNATFVRPAKFYLSGFSNMPHVKYYYVFLCFVYIVTVLGNSILLSVIYYVKTLHTPKYMVVFYLALTDICGSTALIPKVLDTFLFERRYIVYEACLSYMFFVLFFLSVQSWTLTTMAYDRFIAICFPLRYHSIVTTPSIAALLLFSWVTLFSLVGFTVGNIDNLSFCDSLVVNSFFCDHSPVYRLSCNDSSINYIMAYVALIIILCIPLILITLSYVGISIALGRIASGEERLKASKTCTSHLILVAIFFLPIIGTNIASVVSYINPNARMINTSLTNTMPPLLNPIVYSLKTEEILIAIKKLVKRNKISFSAKKRLKS</sequence>
<comment type="subcellular location">
    <subcellularLocation>
        <location evidence="1">Cell membrane</location>
        <topology evidence="1">Multi-pass membrane protein</topology>
    </subcellularLocation>
</comment>
<dbReference type="PROSITE" id="PS50262">
    <property type="entry name" value="G_PROTEIN_RECEP_F1_2"/>
    <property type="match status" value="1"/>
</dbReference>
<keyword evidence="15" id="KW-1185">Reference proteome</keyword>
<proteinExistence type="predicted"/>
<evidence type="ECO:0000313" key="15">
    <source>
        <dbReference type="Proteomes" id="UP000504611"/>
    </source>
</evidence>
<dbReference type="GO" id="GO:0005886">
    <property type="term" value="C:plasma membrane"/>
    <property type="evidence" value="ECO:0007669"/>
    <property type="project" value="UniProtKB-SubCell"/>
</dbReference>
<evidence type="ECO:0000256" key="4">
    <source>
        <dbReference type="ARBA" id="ARBA00022692"/>
    </source>
</evidence>
<dbReference type="FunFam" id="1.20.1070.10:FF:000024">
    <property type="entry name" value="Olfactory receptor"/>
    <property type="match status" value="1"/>
</dbReference>
<evidence type="ECO:0000313" key="16">
    <source>
        <dbReference type="RefSeq" id="XP_010789123.1"/>
    </source>
</evidence>
<feature type="transmembrane region" description="Helical" evidence="13">
    <location>
        <begin position="252"/>
        <end position="274"/>
    </location>
</feature>
<dbReference type="InterPro" id="IPR017452">
    <property type="entry name" value="GPCR_Rhodpsn_7TM"/>
</dbReference>
<dbReference type="Pfam" id="PF13853">
    <property type="entry name" value="7tm_4"/>
    <property type="match status" value="1"/>
</dbReference>
<evidence type="ECO:0000256" key="6">
    <source>
        <dbReference type="ARBA" id="ARBA00022989"/>
    </source>
</evidence>
<dbReference type="GeneID" id="104962382"/>
<dbReference type="RefSeq" id="XP_010789123.1">
    <property type="nucleotide sequence ID" value="XM_010790821.1"/>
</dbReference>
<gene>
    <name evidence="16" type="primary">LOC104962382</name>
</gene>
<feature type="domain" description="G-protein coupled receptors family 1 profile" evidence="14">
    <location>
        <begin position="48"/>
        <end position="298"/>
    </location>
</feature>
<evidence type="ECO:0000256" key="10">
    <source>
        <dbReference type="ARBA" id="ARBA00023170"/>
    </source>
</evidence>
<dbReference type="Gene3D" id="1.20.1070.10">
    <property type="entry name" value="Rhodopsin 7-helix transmembrane proteins"/>
    <property type="match status" value="1"/>
</dbReference>
<accession>A0A6I9PPE7</accession>
<organism evidence="15 16">
    <name type="scientific">Notothenia coriiceps</name>
    <name type="common">black rockcod</name>
    <dbReference type="NCBI Taxonomy" id="8208"/>
    <lineage>
        <taxon>Eukaryota</taxon>
        <taxon>Metazoa</taxon>
        <taxon>Chordata</taxon>
        <taxon>Craniata</taxon>
        <taxon>Vertebrata</taxon>
        <taxon>Euteleostomi</taxon>
        <taxon>Actinopterygii</taxon>
        <taxon>Neopterygii</taxon>
        <taxon>Teleostei</taxon>
        <taxon>Neoteleostei</taxon>
        <taxon>Acanthomorphata</taxon>
        <taxon>Eupercaria</taxon>
        <taxon>Perciformes</taxon>
        <taxon>Notothenioidei</taxon>
        <taxon>Nototheniidae</taxon>
        <taxon>Notothenia</taxon>
    </lineage>
</organism>
<evidence type="ECO:0000256" key="12">
    <source>
        <dbReference type="ARBA" id="ARBA00023224"/>
    </source>
</evidence>
<evidence type="ECO:0000256" key="8">
    <source>
        <dbReference type="ARBA" id="ARBA00023136"/>
    </source>
</evidence>
<dbReference type="OrthoDB" id="9444602at2759"/>
<evidence type="ECO:0000256" key="7">
    <source>
        <dbReference type="ARBA" id="ARBA00023040"/>
    </source>
</evidence>
<evidence type="ECO:0000256" key="2">
    <source>
        <dbReference type="ARBA" id="ARBA00022475"/>
    </source>
</evidence>
<dbReference type="InterPro" id="IPR000276">
    <property type="entry name" value="GPCR_Rhodpsn"/>
</dbReference>
<feature type="transmembrane region" description="Helical" evidence="13">
    <location>
        <begin position="33"/>
        <end position="59"/>
    </location>
</feature>
<reference evidence="16" key="1">
    <citation type="submission" date="2025-08" db="UniProtKB">
        <authorList>
            <consortium name="RefSeq"/>
        </authorList>
    </citation>
    <scope>IDENTIFICATION</scope>
    <source>
        <tissue evidence="16">Muscle</tissue>
    </source>
</reference>
<keyword evidence="11" id="KW-0325">Glycoprotein</keyword>
<evidence type="ECO:0000256" key="5">
    <source>
        <dbReference type="ARBA" id="ARBA00022725"/>
    </source>
</evidence>
<feature type="transmembrane region" description="Helical" evidence="13">
    <location>
        <begin position="204"/>
        <end position="232"/>
    </location>
</feature>
<dbReference type="PANTHER" id="PTHR26450:SF87">
    <property type="entry name" value="OLFACTORY RECEPTOR 51F2"/>
    <property type="match status" value="1"/>
</dbReference>
<keyword evidence="2" id="KW-1003">Cell membrane</keyword>
<dbReference type="GO" id="GO:0004930">
    <property type="term" value="F:G protein-coupled receptor activity"/>
    <property type="evidence" value="ECO:0007669"/>
    <property type="project" value="UniProtKB-KW"/>
</dbReference>
<dbReference type="GO" id="GO:0004984">
    <property type="term" value="F:olfactory receptor activity"/>
    <property type="evidence" value="ECO:0007669"/>
    <property type="project" value="InterPro"/>
</dbReference>
<keyword evidence="7" id="KW-0297">G-protein coupled receptor</keyword>
<dbReference type="PRINTS" id="PR00237">
    <property type="entry name" value="GPCRRHODOPSN"/>
</dbReference>
<dbReference type="Proteomes" id="UP000504611">
    <property type="component" value="Unplaced"/>
</dbReference>
<name>A0A6I9PPE7_9TELE</name>
<feature type="transmembrane region" description="Helical" evidence="13">
    <location>
        <begin position="105"/>
        <end position="127"/>
    </location>
</feature>
<dbReference type="PRINTS" id="PR00245">
    <property type="entry name" value="OLFACTORYR"/>
</dbReference>
<dbReference type="InterPro" id="IPR050402">
    <property type="entry name" value="OR51/52/56-like"/>
</dbReference>
<dbReference type="AlphaFoldDB" id="A0A6I9PPE7"/>
<keyword evidence="8 13" id="KW-0472">Membrane</keyword>
<dbReference type="KEGG" id="ncc:104962382"/>